<evidence type="ECO:0000256" key="1">
    <source>
        <dbReference type="SAM" id="MobiDB-lite"/>
    </source>
</evidence>
<dbReference type="RefSeq" id="WP_394849604.1">
    <property type="nucleotide sequence ID" value="NZ_CP089982.1"/>
</dbReference>
<evidence type="ECO:0000313" key="3">
    <source>
        <dbReference type="Proteomes" id="UP001379533"/>
    </source>
</evidence>
<protein>
    <submittedName>
        <fullName evidence="2">Uncharacterized protein</fullName>
    </submittedName>
</protein>
<organism evidence="2 3">
    <name type="scientific">Pendulispora brunnea</name>
    <dbReference type="NCBI Taxonomy" id="2905690"/>
    <lineage>
        <taxon>Bacteria</taxon>
        <taxon>Pseudomonadati</taxon>
        <taxon>Myxococcota</taxon>
        <taxon>Myxococcia</taxon>
        <taxon>Myxococcales</taxon>
        <taxon>Sorangiineae</taxon>
        <taxon>Pendulisporaceae</taxon>
        <taxon>Pendulispora</taxon>
    </lineage>
</organism>
<accession>A0ABZ2KLN9</accession>
<evidence type="ECO:0000313" key="2">
    <source>
        <dbReference type="EMBL" id="WXA98974.1"/>
    </source>
</evidence>
<proteinExistence type="predicted"/>
<dbReference type="Proteomes" id="UP001379533">
    <property type="component" value="Chromosome"/>
</dbReference>
<dbReference type="EMBL" id="CP089982">
    <property type="protein sequence ID" value="WXA98974.1"/>
    <property type="molecule type" value="Genomic_DNA"/>
</dbReference>
<keyword evidence="3" id="KW-1185">Reference proteome</keyword>
<sequence>MIEILRRRPHPVVPRPPKRPRTKPKPRRRRGWRDLPQEVLREFAQHGETEAIDISDLRQEENFRFWEKP</sequence>
<name>A0ABZ2KLN9_9BACT</name>
<feature type="region of interest" description="Disordered" evidence="1">
    <location>
        <begin position="1"/>
        <end position="36"/>
    </location>
</feature>
<feature type="compositionally biased region" description="Basic residues" evidence="1">
    <location>
        <begin position="16"/>
        <end position="31"/>
    </location>
</feature>
<gene>
    <name evidence="2" type="ORF">LZC95_19405</name>
</gene>
<reference evidence="2 3" key="1">
    <citation type="submission" date="2021-12" db="EMBL/GenBank/DDBJ databases">
        <title>Discovery of the Pendulisporaceae a myxobacterial family with distinct sporulation behavior and unique specialized metabolism.</title>
        <authorList>
            <person name="Garcia R."/>
            <person name="Popoff A."/>
            <person name="Bader C.D."/>
            <person name="Loehr J."/>
            <person name="Walesch S."/>
            <person name="Walt C."/>
            <person name="Boldt J."/>
            <person name="Bunk B."/>
            <person name="Haeckl F.J.F.P.J."/>
            <person name="Gunesch A.P."/>
            <person name="Birkelbach J."/>
            <person name="Nuebel U."/>
            <person name="Pietschmann T."/>
            <person name="Bach T."/>
            <person name="Mueller R."/>
        </authorList>
    </citation>
    <scope>NUCLEOTIDE SEQUENCE [LARGE SCALE GENOMIC DNA]</scope>
    <source>
        <strain evidence="2 3">MSr12523</strain>
    </source>
</reference>